<comment type="function">
    <text evidence="10">Part of an ABC transporter complex. Responsible for energy coupling to the transport system.</text>
</comment>
<dbReference type="InterPro" id="IPR017871">
    <property type="entry name" value="ABC_transporter-like_CS"/>
</dbReference>
<evidence type="ECO:0000256" key="5">
    <source>
        <dbReference type="ARBA" id="ARBA00022741"/>
    </source>
</evidence>
<dbReference type="InterPro" id="IPR050095">
    <property type="entry name" value="ECF_ABC_transporter_ATP-bd"/>
</dbReference>
<keyword evidence="7" id="KW-1278">Translocase</keyword>
<dbReference type="InterPro" id="IPR005876">
    <property type="entry name" value="Co_trans_ATP-bd"/>
</dbReference>
<evidence type="ECO:0000256" key="6">
    <source>
        <dbReference type="ARBA" id="ARBA00022840"/>
    </source>
</evidence>
<feature type="domain" description="ABC transporter" evidence="11">
    <location>
        <begin position="9"/>
        <end position="246"/>
    </location>
</feature>
<sequence>MTEWRMIMIEVRQLVHRYANADPAQPDALAGVSLQVSPGEYLAVLGRNGCGKSTLAKHLNALLLPTEGEVLVDGLNTKDPDLTLAIRQKVGMVFQNPDNQLVATTVMEDVAFGPENLGLPREEILKRIDEALARVRMTDFKEAEPHHLSGGQKQRVAIAGVLAMEPDYIVFDEPTAMLDPRGREEILATMLELKAAGIGVVNITHYMEEAVPADRVLVMTGGEIVLEGRPREIFSQVETLKDLHLDVPVVTELAQLLHDDCPWLARDILTPEEMVEALCP</sequence>
<evidence type="ECO:0000256" key="3">
    <source>
        <dbReference type="ARBA" id="ARBA00022448"/>
    </source>
</evidence>
<dbReference type="SUPFAM" id="SSF52540">
    <property type="entry name" value="P-loop containing nucleoside triphosphate hydrolases"/>
    <property type="match status" value="1"/>
</dbReference>
<dbReference type="RefSeq" id="WP_408976562.1">
    <property type="nucleotide sequence ID" value="NZ_JBJUVG010000001.1"/>
</dbReference>
<keyword evidence="3 10" id="KW-0813">Transport</keyword>
<dbReference type="NCBIfam" id="TIGR01166">
    <property type="entry name" value="cbiO"/>
    <property type="match status" value="1"/>
</dbReference>
<reference evidence="12 13" key="1">
    <citation type="journal article" date="2016" name="Int. J. Syst. Evol. Microbiol.">
        <title>Peptococcus simiae sp. nov., isolated from rhesus macaque faeces and emended description of the genus Peptococcus.</title>
        <authorList>
            <person name="Shkoporov A.N."/>
            <person name="Efimov B.A."/>
            <person name="Kondova I."/>
            <person name="Ouwerling B."/>
            <person name="Chaplin A.V."/>
            <person name="Shcherbakova V.A."/>
            <person name="Langermans J.A.M."/>
        </authorList>
    </citation>
    <scope>NUCLEOTIDE SEQUENCE [LARGE SCALE GENOMIC DNA]</scope>
    <source>
        <strain evidence="12 13">M108</strain>
    </source>
</reference>
<keyword evidence="8 10" id="KW-0472">Membrane</keyword>
<dbReference type="NCBIfam" id="TIGR04520">
    <property type="entry name" value="ECF_ATPase_1"/>
    <property type="match status" value="1"/>
</dbReference>
<keyword evidence="4 10" id="KW-1003">Cell membrane</keyword>
<dbReference type="InterPro" id="IPR003593">
    <property type="entry name" value="AAA+_ATPase"/>
</dbReference>
<proteinExistence type="inferred from homology"/>
<dbReference type="EMBL" id="JBJUVG010000001">
    <property type="protein sequence ID" value="MFM9412943.1"/>
    <property type="molecule type" value="Genomic_DNA"/>
</dbReference>
<comment type="function">
    <text evidence="9">Probably part of an ABC transporter complex. Responsible for energy coupling to the transport system.</text>
</comment>
<dbReference type="Pfam" id="PF00005">
    <property type="entry name" value="ABC_tran"/>
    <property type="match status" value="1"/>
</dbReference>
<evidence type="ECO:0000256" key="1">
    <source>
        <dbReference type="ARBA" id="ARBA00004202"/>
    </source>
</evidence>
<dbReference type="InterPro" id="IPR027417">
    <property type="entry name" value="P-loop_NTPase"/>
</dbReference>
<evidence type="ECO:0000256" key="9">
    <source>
        <dbReference type="ARBA" id="ARBA00025157"/>
    </source>
</evidence>
<dbReference type="PROSITE" id="PS50893">
    <property type="entry name" value="ABC_TRANSPORTER_2"/>
    <property type="match status" value="1"/>
</dbReference>
<keyword evidence="13" id="KW-1185">Reference proteome</keyword>
<dbReference type="PANTHER" id="PTHR43553:SF24">
    <property type="entry name" value="ENERGY-COUPLING FACTOR TRANSPORTER ATP-BINDING PROTEIN ECFA1"/>
    <property type="match status" value="1"/>
</dbReference>
<gene>
    <name evidence="12" type="ORF">ACKQTC_00940</name>
</gene>
<evidence type="ECO:0000259" key="11">
    <source>
        <dbReference type="PROSITE" id="PS50893"/>
    </source>
</evidence>
<comment type="subcellular location">
    <subcellularLocation>
        <location evidence="1 10">Cell membrane</location>
        <topology evidence="1 10">Peripheral membrane protein</topology>
    </subcellularLocation>
</comment>
<dbReference type="Proteomes" id="UP001631949">
    <property type="component" value="Unassembled WGS sequence"/>
</dbReference>
<dbReference type="InterPro" id="IPR015856">
    <property type="entry name" value="ABC_transpr_CbiO/EcfA_su"/>
</dbReference>
<protein>
    <recommendedName>
        <fullName evidence="10">ABC transporter ATP-binding protein</fullName>
    </recommendedName>
</protein>
<dbReference type="SMART" id="SM00382">
    <property type="entry name" value="AAA"/>
    <property type="match status" value="1"/>
</dbReference>
<evidence type="ECO:0000256" key="8">
    <source>
        <dbReference type="ARBA" id="ARBA00023136"/>
    </source>
</evidence>
<keyword evidence="6 10" id="KW-0067">ATP-binding</keyword>
<name>A0ABW9GW65_9FIRM</name>
<dbReference type="CDD" id="cd03225">
    <property type="entry name" value="ABC_cobalt_CbiO_domain1"/>
    <property type="match status" value="1"/>
</dbReference>
<evidence type="ECO:0000313" key="13">
    <source>
        <dbReference type="Proteomes" id="UP001631949"/>
    </source>
</evidence>
<dbReference type="Gene3D" id="3.40.50.300">
    <property type="entry name" value="P-loop containing nucleotide triphosphate hydrolases"/>
    <property type="match status" value="1"/>
</dbReference>
<dbReference type="InterPro" id="IPR030947">
    <property type="entry name" value="EcfA_1"/>
</dbReference>
<evidence type="ECO:0000256" key="4">
    <source>
        <dbReference type="ARBA" id="ARBA00022475"/>
    </source>
</evidence>
<keyword evidence="5 10" id="KW-0547">Nucleotide-binding</keyword>
<dbReference type="PANTHER" id="PTHR43553">
    <property type="entry name" value="HEAVY METAL TRANSPORTER"/>
    <property type="match status" value="1"/>
</dbReference>
<evidence type="ECO:0000256" key="7">
    <source>
        <dbReference type="ARBA" id="ARBA00022967"/>
    </source>
</evidence>
<dbReference type="PROSITE" id="PS00211">
    <property type="entry name" value="ABC_TRANSPORTER_1"/>
    <property type="match status" value="1"/>
</dbReference>
<accession>A0ABW9GW65</accession>
<dbReference type="InterPro" id="IPR003439">
    <property type="entry name" value="ABC_transporter-like_ATP-bd"/>
</dbReference>
<comment type="caution">
    <text evidence="12">The sequence shown here is derived from an EMBL/GenBank/DDBJ whole genome shotgun (WGS) entry which is preliminary data.</text>
</comment>
<evidence type="ECO:0000313" key="12">
    <source>
        <dbReference type="EMBL" id="MFM9412943.1"/>
    </source>
</evidence>
<evidence type="ECO:0000256" key="2">
    <source>
        <dbReference type="ARBA" id="ARBA00005417"/>
    </source>
</evidence>
<organism evidence="12 13">
    <name type="scientific">Peptococcus simiae</name>
    <dbReference type="NCBI Taxonomy" id="1643805"/>
    <lineage>
        <taxon>Bacteria</taxon>
        <taxon>Bacillati</taxon>
        <taxon>Bacillota</taxon>
        <taxon>Clostridia</taxon>
        <taxon>Eubacteriales</taxon>
        <taxon>Peptococcaceae</taxon>
        <taxon>Peptococcus</taxon>
    </lineage>
</organism>
<comment type="similarity">
    <text evidence="2 10">Belongs to the ABC transporter superfamily.</text>
</comment>
<evidence type="ECO:0000256" key="10">
    <source>
        <dbReference type="RuleBase" id="RU364103"/>
    </source>
</evidence>